<keyword evidence="1" id="KW-0732">Signal</keyword>
<feature type="chain" id="PRO_5008750656" evidence="1">
    <location>
        <begin position="26"/>
        <end position="291"/>
    </location>
</feature>
<reference evidence="2 3" key="1">
    <citation type="submission" date="2016-08" db="EMBL/GenBank/DDBJ databases">
        <authorList>
            <consortium name="Pathogen Informatics"/>
        </authorList>
    </citation>
    <scope>NUCLEOTIDE SEQUENCE [LARGE SCALE GENOMIC DNA]</scope>
    <source>
        <strain evidence="2 3">AJ</strain>
    </source>
</reference>
<sequence>MNKSYIKIALALLSVIGYIQNVAFASESASSATSSNGGEHEVCDNPKGVQQQFYDNPKEIKHANKFMSEALSLLKKHVKPTDDYEIYKKVDDEAILYFKTVDDIDIGKLELTIPNADNYDGIINMLWDPRGAENFDGAFIDGGLIRIYNENLVILEQRHTCMVKSWAGYYHALAKKFQLSENETTIVLASSNINVHDPNETKKFVNPLVKSAKFFNPVIDSAEDIREGQLSKMYINLLGFIVKREPDCVKITYLISVDTNFSWWVPNWAIRKGIANKMYDIIKLRDIFHQE</sequence>
<gene>
    <name evidence="2" type="ORF">PCHAJ_000380200</name>
</gene>
<evidence type="ECO:0000313" key="3">
    <source>
        <dbReference type="Proteomes" id="UP000507163"/>
    </source>
</evidence>
<accession>A0A1C6XKY5</accession>
<dbReference type="SUPFAM" id="SSF55961">
    <property type="entry name" value="Bet v1-like"/>
    <property type="match status" value="1"/>
</dbReference>
<dbReference type="AlphaFoldDB" id="A0A1C6XKY5"/>
<evidence type="ECO:0000313" key="2">
    <source>
        <dbReference type="EMBL" id="SCM04866.1"/>
    </source>
</evidence>
<dbReference type="InterPro" id="IPR023393">
    <property type="entry name" value="START-like_dom_sf"/>
</dbReference>
<protein>
    <submittedName>
        <fullName evidence="2">Fam-a protein</fullName>
    </submittedName>
</protein>
<evidence type="ECO:0000256" key="1">
    <source>
        <dbReference type="SAM" id="SignalP"/>
    </source>
</evidence>
<feature type="signal peptide" evidence="1">
    <location>
        <begin position="1"/>
        <end position="25"/>
    </location>
</feature>
<dbReference type="Proteomes" id="UP000507163">
    <property type="component" value="Chromosome 13"/>
</dbReference>
<name>A0A1C6XKY5_PLACU</name>
<dbReference type="Gene3D" id="3.30.530.20">
    <property type="match status" value="1"/>
</dbReference>
<dbReference type="InterPro" id="IPR006486">
    <property type="entry name" value="PYST_A"/>
</dbReference>
<organism evidence="2 3">
    <name type="scientific">Plasmodium chabaudi chabaudi</name>
    <dbReference type="NCBI Taxonomy" id="31271"/>
    <lineage>
        <taxon>Eukaryota</taxon>
        <taxon>Sar</taxon>
        <taxon>Alveolata</taxon>
        <taxon>Apicomplexa</taxon>
        <taxon>Aconoidasida</taxon>
        <taxon>Haemosporida</taxon>
        <taxon>Plasmodiidae</taxon>
        <taxon>Plasmodium</taxon>
        <taxon>Plasmodium (Vinckeia)</taxon>
    </lineage>
</organism>
<proteinExistence type="predicted"/>
<dbReference type="NCBIfam" id="TIGR01599">
    <property type="entry name" value="PYST-A"/>
    <property type="match status" value="1"/>
</dbReference>
<dbReference type="EMBL" id="LT608179">
    <property type="protein sequence ID" value="SCM04866.1"/>
    <property type="molecule type" value="Genomic_DNA"/>
</dbReference>